<keyword evidence="3 4" id="KW-0067">ATP-binding</keyword>
<dbReference type="InterPro" id="IPR052032">
    <property type="entry name" value="ATP-dep_AA_Ligase"/>
</dbReference>
<sequence>MDFVLVETLTFGLSKLVEAAENLDVHLHLLTHNKEMYFYELEHIKSKHLTVIECDTFQHGEIITYCQNLENFCGIINLTDTWATTVNEISALLGYKTPNASAINICRDKAYLRKILFDKGLTKGQVTVIKRNAFQDVHTLSYPVILKDPNGTGSKNVWFAENEAESSSIMEFIKNSTSLQSILIETFLTGTLYSAETISHRGKTKLLALSSRVMSDMPDFKELATALPLDKNNPELQGVEEWIKKILSAVSYHEGFAHTEFIVTEYGFEVVEINPRLGGGQIGEALCQAFNTNIYQGFLECALGREPELFRKELTAQASIGQAFIYAKTTGTFKQIGLKHAAYKQTTLTPCALEGKEIHNLRDQTACVGIVLTTRTTSETALLNALSEANKVHLSD</sequence>
<protein>
    <submittedName>
        <fullName evidence="6">Biotin carboxylase</fullName>
    </submittedName>
</protein>
<dbReference type="PROSITE" id="PS50975">
    <property type="entry name" value="ATP_GRASP"/>
    <property type="match status" value="1"/>
</dbReference>
<dbReference type="Pfam" id="PF13535">
    <property type="entry name" value="ATP-grasp_4"/>
    <property type="match status" value="1"/>
</dbReference>
<evidence type="ECO:0000256" key="1">
    <source>
        <dbReference type="ARBA" id="ARBA00022598"/>
    </source>
</evidence>
<dbReference type="Gene3D" id="3.30.470.20">
    <property type="entry name" value="ATP-grasp fold, B domain"/>
    <property type="match status" value="1"/>
</dbReference>
<dbReference type="Proteomes" id="UP001549086">
    <property type="component" value="Unassembled WGS sequence"/>
</dbReference>
<keyword evidence="1" id="KW-0436">Ligase</keyword>
<accession>A0ABV2HIS9</accession>
<dbReference type="InterPro" id="IPR011761">
    <property type="entry name" value="ATP-grasp"/>
</dbReference>
<gene>
    <name evidence="6" type="ORF">ABID23_001570</name>
</gene>
<name>A0ABV2HIS9_9HYPH</name>
<dbReference type="EMBL" id="JBEPLI010000032">
    <property type="protein sequence ID" value="MET3590459.1"/>
    <property type="molecule type" value="Genomic_DNA"/>
</dbReference>
<comment type="caution">
    <text evidence="6">The sequence shown here is derived from an EMBL/GenBank/DDBJ whole genome shotgun (WGS) entry which is preliminary data.</text>
</comment>
<evidence type="ECO:0000256" key="3">
    <source>
        <dbReference type="ARBA" id="ARBA00022840"/>
    </source>
</evidence>
<evidence type="ECO:0000259" key="5">
    <source>
        <dbReference type="PROSITE" id="PS50975"/>
    </source>
</evidence>
<keyword evidence="7" id="KW-1185">Reference proteome</keyword>
<dbReference type="PANTHER" id="PTHR43585">
    <property type="entry name" value="FUMIPYRROLE BIOSYNTHESIS PROTEIN C"/>
    <property type="match status" value="1"/>
</dbReference>
<organism evidence="6 7">
    <name type="scientific">Bartonella silvatica</name>
    <dbReference type="NCBI Taxonomy" id="357760"/>
    <lineage>
        <taxon>Bacteria</taxon>
        <taxon>Pseudomonadati</taxon>
        <taxon>Pseudomonadota</taxon>
        <taxon>Alphaproteobacteria</taxon>
        <taxon>Hyphomicrobiales</taxon>
        <taxon>Bartonellaceae</taxon>
        <taxon>Bartonella</taxon>
    </lineage>
</organism>
<reference evidence="6 7" key="1">
    <citation type="submission" date="2024-06" db="EMBL/GenBank/DDBJ databases">
        <title>Genomic Encyclopedia of Type Strains, Phase IV (KMG-IV): sequencing the most valuable type-strain genomes for metagenomic binning, comparative biology and taxonomic classification.</title>
        <authorList>
            <person name="Goeker M."/>
        </authorList>
    </citation>
    <scope>NUCLEOTIDE SEQUENCE [LARGE SCALE GENOMIC DNA]</scope>
    <source>
        <strain evidence="6 7">DSM 23649</strain>
    </source>
</reference>
<feature type="domain" description="ATP-grasp" evidence="5">
    <location>
        <begin position="113"/>
        <end position="303"/>
    </location>
</feature>
<evidence type="ECO:0000313" key="6">
    <source>
        <dbReference type="EMBL" id="MET3590459.1"/>
    </source>
</evidence>
<dbReference type="SUPFAM" id="SSF56059">
    <property type="entry name" value="Glutathione synthetase ATP-binding domain-like"/>
    <property type="match status" value="1"/>
</dbReference>
<dbReference type="RefSeq" id="WP_354190805.1">
    <property type="nucleotide sequence ID" value="NZ_JBEPLI010000032.1"/>
</dbReference>
<proteinExistence type="predicted"/>
<dbReference type="PANTHER" id="PTHR43585:SF2">
    <property type="entry name" value="ATP-GRASP ENZYME FSQD"/>
    <property type="match status" value="1"/>
</dbReference>
<evidence type="ECO:0000313" key="7">
    <source>
        <dbReference type="Proteomes" id="UP001549086"/>
    </source>
</evidence>
<keyword evidence="2 4" id="KW-0547">Nucleotide-binding</keyword>
<evidence type="ECO:0000256" key="4">
    <source>
        <dbReference type="PROSITE-ProRule" id="PRU00409"/>
    </source>
</evidence>
<evidence type="ECO:0000256" key="2">
    <source>
        <dbReference type="ARBA" id="ARBA00022741"/>
    </source>
</evidence>